<accession>A0A3N4PU77</accession>
<gene>
    <name evidence="1" type="ORF">EGT74_02125</name>
</gene>
<comment type="caution">
    <text evidence="1">The sequence shown here is derived from an EMBL/GenBank/DDBJ whole genome shotgun (WGS) entry which is preliminary data.</text>
</comment>
<dbReference type="OrthoDB" id="880927at2"/>
<reference evidence="1 2" key="1">
    <citation type="submission" date="2018-11" db="EMBL/GenBank/DDBJ databases">
        <title>Chitinophaga lutea sp.nov., isolate from arsenic contaminated soil.</title>
        <authorList>
            <person name="Zong Y."/>
        </authorList>
    </citation>
    <scope>NUCLEOTIDE SEQUENCE [LARGE SCALE GENOMIC DNA]</scope>
    <source>
        <strain evidence="1 2">ZY74</strain>
    </source>
</reference>
<sequence>MATSITNVLLAGVSGKVGGMFVVRQRNGKTVICKLPKPYEKPPTSGQLANRDRFKKANAYAKAAILDPVQKKYYQSKAKKGQSAFNVAFRDAFRGKAVEAHLHVEGRTVGVNVMEKDRRAFSPQAPGRVKALKVYLLHASGYEMEKGAAVYSAKRERWEYTFREKNVRSHLVRVELEDLFGHTGNWLFTFPQGGPAGVKTPPGGALPAGKGK</sequence>
<protein>
    <submittedName>
        <fullName evidence="1">Uncharacterized protein</fullName>
    </submittedName>
</protein>
<dbReference type="RefSeq" id="WP_123844883.1">
    <property type="nucleotide sequence ID" value="NZ_RPDH01000001.1"/>
</dbReference>
<evidence type="ECO:0000313" key="1">
    <source>
        <dbReference type="EMBL" id="RPE12373.1"/>
    </source>
</evidence>
<proteinExistence type="predicted"/>
<dbReference type="AlphaFoldDB" id="A0A3N4PU77"/>
<dbReference type="EMBL" id="RPDH01000001">
    <property type="protein sequence ID" value="RPE12373.1"/>
    <property type="molecule type" value="Genomic_DNA"/>
</dbReference>
<name>A0A3N4PU77_9BACT</name>
<evidence type="ECO:0000313" key="2">
    <source>
        <dbReference type="Proteomes" id="UP000278351"/>
    </source>
</evidence>
<keyword evidence="2" id="KW-1185">Reference proteome</keyword>
<dbReference type="Proteomes" id="UP000278351">
    <property type="component" value="Unassembled WGS sequence"/>
</dbReference>
<organism evidence="1 2">
    <name type="scientific">Chitinophaga lutea</name>
    <dbReference type="NCBI Taxonomy" id="2488634"/>
    <lineage>
        <taxon>Bacteria</taxon>
        <taxon>Pseudomonadati</taxon>
        <taxon>Bacteroidota</taxon>
        <taxon>Chitinophagia</taxon>
        <taxon>Chitinophagales</taxon>
        <taxon>Chitinophagaceae</taxon>
        <taxon>Chitinophaga</taxon>
    </lineage>
</organism>